<evidence type="ECO:0000313" key="1">
    <source>
        <dbReference type="EMBL" id="TYO93833.1"/>
    </source>
</evidence>
<protein>
    <submittedName>
        <fullName evidence="1">Uncharacterized protein</fullName>
    </submittedName>
</protein>
<name>A0A5S4ZP46_9FIRM</name>
<accession>A0A5S4ZP46</accession>
<gene>
    <name evidence="1" type="ORF">LX24_02633</name>
</gene>
<dbReference type="Proteomes" id="UP000323166">
    <property type="component" value="Unassembled WGS sequence"/>
</dbReference>
<dbReference type="AlphaFoldDB" id="A0A5S4ZP46"/>
<organism evidence="1 2">
    <name type="scientific">Desulfallas thermosapovorans DSM 6562</name>
    <dbReference type="NCBI Taxonomy" id="1121431"/>
    <lineage>
        <taxon>Bacteria</taxon>
        <taxon>Bacillati</taxon>
        <taxon>Bacillota</taxon>
        <taxon>Clostridia</taxon>
        <taxon>Eubacteriales</taxon>
        <taxon>Desulfallaceae</taxon>
        <taxon>Desulfallas</taxon>
    </lineage>
</organism>
<reference evidence="1 2" key="1">
    <citation type="submission" date="2019-07" db="EMBL/GenBank/DDBJ databases">
        <title>Genomic Encyclopedia of Type Strains, Phase I: the one thousand microbial genomes (KMG-I) project.</title>
        <authorList>
            <person name="Kyrpides N."/>
        </authorList>
    </citation>
    <scope>NUCLEOTIDE SEQUENCE [LARGE SCALE GENOMIC DNA]</scope>
    <source>
        <strain evidence="1 2">DSM 6562</strain>
    </source>
</reference>
<dbReference type="EMBL" id="VNHM01000018">
    <property type="protein sequence ID" value="TYO93833.1"/>
    <property type="molecule type" value="Genomic_DNA"/>
</dbReference>
<keyword evidence="2" id="KW-1185">Reference proteome</keyword>
<sequence length="50" mass="5462">MCGEKVDDRQVQAPSQIFSAGAQQVQYLWPASCLHAQVRDLQGMFPGVGI</sequence>
<proteinExistence type="predicted"/>
<evidence type="ECO:0000313" key="2">
    <source>
        <dbReference type="Proteomes" id="UP000323166"/>
    </source>
</evidence>
<comment type="caution">
    <text evidence="1">The sequence shown here is derived from an EMBL/GenBank/DDBJ whole genome shotgun (WGS) entry which is preliminary data.</text>
</comment>